<dbReference type="GO" id="GO:0005829">
    <property type="term" value="C:cytosol"/>
    <property type="evidence" value="ECO:0007669"/>
    <property type="project" value="TreeGrafter"/>
</dbReference>
<evidence type="ECO:0000259" key="2">
    <source>
        <dbReference type="Pfam" id="PF00117"/>
    </source>
</evidence>
<dbReference type="PANTHER" id="PTHR43418">
    <property type="entry name" value="MULTIFUNCTIONAL TRYPTOPHAN BIOSYNTHESIS PROTEIN-RELATED"/>
    <property type="match status" value="1"/>
</dbReference>
<dbReference type="InterPro" id="IPR006221">
    <property type="entry name" value="TrpG/PapA_dom"/>
</dbReference>
<dbReference type="GO" id="GO:0000162">
    <property type="term" value="P:L-tryptophan biosynthetic process"/>
    <property type="evidence" value="ECO:0007669"/>
    <property type="project" value="TreeGrafter"/>
</dbReference>
<dbReference type="PRINTS" id="PR00096">
    <property type="entry name" value="GATASE"/>
</dbReference>
<dbReference type="EMBL" id="FRBC01000034">
    <property type="protein sequence ID" value="SHL03455.1"/>
    <property type="molecule type" value="Genomic_DNA"/>
</dbReference>
<accession>A0A1M6XCC1</accession>
<keyword evidence="1" id="KW-0315">Glutamine amidotransferase</keyword>
<gene>
    <name evidence="3" type="ORF">SAMN05216582_13422</name>
</gene>
<dbReference type="PROSITE" id="PS51273">
    <property type="entry name" value="GATASE_TYPE_1"/>
    <property type="match status" value="1"/>
</dbReference>
<name>A0A1M6XCC1_SELRU</name>
<dbReference type="Gene3D" id="3.40.50.880">
    <property type="match status" value="1"/>
</dbReference>
<reference evidence="3 4" key="1">
    <citation type="submission" date="2016-11" db="EMBL/GenBank/DDBJ databases">
        <authorList>
            <person name="Jaros S."/>
            <person name="Januszkiewicz K."/>
            <person name="Wedrychowicz H."/>
        </authorList>
    </citation>
    <scope>NUCLEOTIDE SEQUENCE [LARGE SCALE GENOMIC DNA]</scope>
    <source>
        <strain evidence="3 4">HD4</strain>
    </source>
</reference>
<evidence type="ECO:0000313" key="4">
    <source>
        <dbReference type="Proteomes" id="UP000184263"/>
    </source>
</evidence>
<dbReference type="Proteomes" id="UP000184263">
    <property type="component" value="Unassembled WGS sequence"/>
</dbReference>
<dbReference type="CDD" id="cd01743">
    <property type="entry name" value="GATase1_Anthranilate_Synthase"/>
    <property type="match status" value="1"/>
</dbReference>
<dbReference type="PRINTS" id="PR00097">
    <property type="entry name" value="ANTSNTHASEII"/>
</dbReference>
<proteinExistence type="predicted"/>
<dbReference type="NCBIfam" id="TIGR00566">
    <property type="entry name" value="trpG_papA"/>
    <property type="match status" value="1"/>
</dbReference>
<dbReference type="InterPro" id="IPR029062">
    <property type="entry name" value="Class_I_gatase-like"/>
</dbReference>
<dbReference type="RefSeq" id="WP_073092432.1">
    <property type="nucleotide sequence ID" value="NZ_FRBC01000034.1"/>
</dbReference>
<dbReference type="SUPFAM" id="SSF52317">
    <property type="entry name" value="Class I glutamine amidotransferase-like"/>
    <property type="match status" value="1"/>
</dbReference>
<dbReference type="InterPro" id="IPR017926">
    <property type="entry name" value="GATASE"/>
</dbReference>
<dbReference type="AlphaFoldDB" id="A0A1M6XCC1"/>
<evidence type="ECO:0000313" key="3">
    <source>
        <dbReference type="EMBL" id="SHL03455.1"/>
    </source>
</evidence>
<evidence type="ECO:0000256" key="1">
    <source>
        <dbReference type="ARBA" id="ARBA00022962"/>
    </source>
</evidence>
<dbReference type="Pfam" id="PF00117">
    <property type="entry name" value="GATase"/>
    <property type="match status" value="1"/>
</dbReference>
<dbReference type="PRINTS" id="PR00099">
    <property type="entry name" value="CPSGATASE"/>
</dbReference>
<sequence length="188" mass="20667">MILLVDNYDSFSYNLYQLIGSIDSDIKVIRNDEMTVSEIETLKPARIILSPGPGWPEDAGVTMEVAAALGKTIPVLGVCLGHQAICSAFGGVVTYAKELMHGKQSAISFDEDCLLFQNCQQGMLVARYHSLAAEENTLPECLQVTARTADGEVMAVQHRDYPIYGVQFHPESIMTPSGKIILENFIRQ</sequence>
<dbReference type="InterPro" id="IPR050472">
    <property type="entry name" value="Anth_synth/Amidotransfase"/>
</dbReference>
<organism evidence="3 4">
    <name type="scientific">Selenomonas ruminantium</name>
    <dbReference type="NCBI Taxonomy" id="971"/>
    <lineage>
        <taxon>Bacteria</taxon>
        <taxon>Bacillati</taxon>
        <taxon>Bacillota</taxon>
        <taxon>Negativicutes</taxon>
        <taxon>Selenomonadales</taxon>
        <taxon>Selenomonadaceae</taxon>
        <taxon>Selenomonas</taxon>
    </lineage>
</organism>
<dbReference type="FunFam" id="3.40.50.880:FF:000003">
    <property type="entry name" value="Anthranilate synthase component II"/>
    <property type="match status" value="1"/>
</dbReference>
<dbReference type="OrthoDB" id="9804328at2"/>
<protein>
    <submittedName>
        <fullName evidence="3">Anthranilate synthase component 2</fullName>
    </submittedName>
</protein>
<dbReference type="PANTHER" id="PTHR43418:SF8">
    <property type="entry name" value="SYNTHASE COMPONENT II, PUTATIVE-RELATED"/>
    <property type="match status" value="1"/>
</dbReference>
<feature type="domain" description="Glutamine amidotransferase" evidence="2">
    <location>
        <begin position="3"/>
        <end position="186"/>
    </location>
</feature>
<dbReference type="GO" id="GO:0004049">
    <property type="term" value="F:anthranilate synthase activity"/>
    <property type="evidence" value="ECO:0007669"/>
    <property type="project" value="TreeGrafter"/>
</dbReference>